<evidence type="ECO:0000259" key="7">
    <source>
        <dbReference type="PROSITE" id="PS50109"/>
    </source>
</evidence>
<dbReference type="InterPro" id="IPR003594">
    <property type="entry name" value="HATPase_dom"/>
</dbReference>
<dbReference type="Gene3D" id="1.10.287.130">
    <property type="match status" value="1"/>
</dbReference>
<dbReference type="CDD" id="cd00038">
    <property type="entry name" value="CAP_ED"/>
    <property type="match status" value="1"/>
</dbReference>
<dbReference type="Gene3D" id="2.60.120.10">
    <property type="entry name" value="Jelly Rolls"/>
    <property type="match status" value="1"/>
</dbReference>
<dbReference type="CDD" id="cd00082">
    <property type="entry name" value="HisKA"/>
    <property type="match status" value="1"/>
</dbReference>
<feature type="domain" description="Histidine kinase" evidence="7">
    <location>
        <begin position="299"/>
        <end position="470"/>
    </location>
</feature>
<dbReference type="InterPro" id="IPR000595">
    <property type="entry name" value="cNMP-bd_dom"/>
</dbReference>
<keyword evidence="3" id="KW-0597">Phosphoprotein</keyword>
<comment type="catalytic activity">
    <reaction evidence="1">
        <text>ATP + protein L-histidine = ADP + protein N-phospho-L-histidine.</text>
        <dbReference type="EC" id="2.7.13.3"/>
    </reaction>
</comment>
<dbReference type="PROSITE" id="PS50042">
    <property type="entry name" value="CNMP_BINDING_3"/>
    <property type="match status" value="1"/>
</dbReference>
<evidence type="ECO:0000256" key="5">
    <source>
        <dbReference type="ARBA" id="ARBA00023012"/>
    </source>
</evidence>
<organism evidence="8">
    <name type="scientific">uncultured Rubrobacteraceae bacterium</name>
    <dbReference type="NCBI Taxonomy" id="349277"/>
    <lineage>
        <taxon>Bacteria</taxon>
        <taxon>Bacillati</taxon>
        <taxon>Actinomycetota</taxon>
        <taxon>Rubrobacteria</taxon>
        <taxon>Rubrobacterales</taxon>
        <taxon>Rubrobacteraceae</taxon>
        <taxon>environmental samples</taxon>
    </lineage>
</organism>
<dbReference type="InterPro" id="IPR004358">
    <property type="entry name" value="Sig_transdc_His_kin-like_C"/>
</dbReference>
<evidence type="ECO:0000256" key="3">
    <source>
        <dbReference type="ARBA" id="ARBA00022553"/>
    </source>
</evidence>
<dbReference type="EC" id="2.7.13.3" evidence="2"/>
<keyword evidence="4 8" id="KW-0418">Kinase</keyword>
<dbReference type="EMBL" id="CADCVF010000009">
    <property type="protein sequence ID" value="CAA9445246.1"/>
    <property type="molecule type" value="Genomic_DNA"/>
</dbReference>
<dbReference type="Pfam" id="PF00027">
    <property type="entry name" value="cNMP_binding"/>
    <property type="match status" value="1"/>
</dbReference>
<accession>A0A6J4QMT7</accession>
<keyword evidence="4 8" id="KW-0808">Transferase</keyword>
<dbReference type="SMART" id="SM00100">
    <property type="entry name" value="cNMP"/>
    <property type="match status" value="1"/>
</dbReference>
<dbReference type="SUPFAM" id="SSF55874">
    <property type="entry name" value="ATPase domain of HSP90 chaperone/DNA topoisomerase II/histidine kinase"/>
    <property type="match status" value="1"/>
</dbReference>
<evidence type="ECO:0000313" key="8">
    <source>
        <dbReference type="EMBL" id="CAA9445246.1"/>
    </source>
</evidence>
<protein>
    <recommendedName>
        <fullName evidence="2">histidine kinase</fullName>
        <ecNumber evidence="2">2.7.13.3</ecNumber>
    </recommendedName>
</protein>
<dbReference type="InterPro" id="IPR036890">
    <property type="entry name" value="HATPase_C_sf"/>
</dbReference>
<name>A0A6J4QMT7_9ACTN</name>
<proteinExistence type="predicted"/>
<dbReference type="Gene3D" id="3.30.565.10">
    <property type="entry name" value="Histidine kinase-like ATPase, C-terminal domain"/>
    <property type="match status" value="1"/>
</dbReference>
<gene>
    <name evidence="8" type="ORF">AVDCRST_MAG58-335</name>
</gene>
<dbReference type="SUPFAM" id="SSF51206">
    <property type="entry name" value="cAMP-binding domain-like"/>
    <property type="match status" value="1"/>
</dbReference>
<dbReference type="PANTHER" id="PTHR43065:SF48">
    <property type="entry name" value="HISTIDINE KINASE"/>
    <property type="match status" value="1"/>
</dbReference>
<dbReference type="InterPro" id="IPR018490">
    <property type="entry name" value="cNMP-bd_dom_sf"/>
</dbReference>
<sequence length="488" mass="53009">MTTFDELRRIPLFDGLSDTDLGGVLEQGTEKVVPAGEVNGREGEPVAHLYVILEGELRITKEVNGGEVVINTFTPGAFFAEVPLLAGTPFLATGRALTDCRMFLIPNDLFRRMLTEYPTFSDRILETMAERVQILQSVAGQRERLNALGTLAAGLAHQLNNPAAAARRSAEDLRESLEVLRSTGMRLARTTAGEESTPSALEGLERTVGDILKRSEAQAERVFDELERSDREEELGLWLEDRGVSEGCDIAPSFVAAGLETTSLEPILESVTPDLHADALRYVQAALDAASLVGEVEGSARRISGIVKTMEGYSYMDRTPVQEVDVNGSLDDTLAVLGYRLEGVEVVRDYDPDLPRVTAYGGELNQVWTNLLDNAIDAVSALEGSGRIRLRTGCERDCVLVEVADDGPGIPEEDHARIFEPFFSTKDVGKGTGLGLDVSYRIVVGRHGGDIHVISRPGETRFEVRLPVDGPGDARSVDGRDLRMEAGS</sequence>
<dbReference type="InterPro" id="IPR014710">
    <property type="entry name" value="RmlC-like_jellyroll"/>
</dbReference>
<dbReference type="InterPro" id="IPR005467">
    <property type="entry name" value="His_kinase_dom"/>
</dbReference>
<evidence type="ECO:0000256" key="4">
    <source>
        <dbReference type="ARBA" id="ARBA00022777"/>
    </source>
</evidence>
<dbReference type="PANTHER" id="PTHR43065">
    <property type="entry name" value="SENSOR HISTIDINE KINASE"/>
    <property type="match status" value="1"/>
</dbReference>
<evidence type="ECO:0000256" key="2">
    <source>
        <dbReference type="ARBA" id="ARBA00012438"/>
    </source>
</evidence>
<dbReference type="PROSITE" id="PS50109">
    <property type="entry name" value="HIS_KIN"/>
    <property type="match status" value="1"/>
</dbReference>
<evidence type="ECO:0000256" key="1">
    <source>
        <dbReference type="ARBA" id="ARBA00000085"/>
    </source>
</evidence>
<dbReference type="PRINTS" id="PR00344">
    <property type="entry name" value="BCTRLSENSOR"/>
</dbReference>
<reference evidence="8" key="1">
    <citation type="submission" date="2020-02" db="EMBL/GenBank/DDBJ databases">
        <authorList>
            <person name="Meier V. D."/>
        </authorList>
    </citation>
    <scope>NUCLEOTIDE SEQUENCE</scope>
    <source>
        <strain evidence="8">AVDCRST_MAG58</strain>
    </source>
</reference>
<dbReference type="SMART" id="SM00387">
    <property type="entry name" value="HATPase_c"/>
    <property type="match status" value="1"/>
</dbReference>
<evidence type="ECO:0000259" key="6">
    <source>
        <dbReference type="PROSITE" id="PS50042"/>
    </source>
</evidence>
<keyword evidence="5" id="KW-0902">Two-component regulatory system</keyword>
<dbReference type="Pfam" id="PF02518">
    <property type="entry name" value="HATPase_c"/>
    <property type="match status" value="1"/>
</dbReference>
<dbReference type="GO" id="GO:0000155">
    <property type="term" value="F:phosphorelay sensor kinase activity"/>
    <property type="evidence" value="ECO:0007669"/>
    <property type="project" value="InterPro"/>
</dbReference>
<dbReference type="AlphaFoldDB" id="A0A6J4QMT7"/>
<dbReference type="InterPro" id="IPR003661">
    <property type="entry name" value="HisK_dim/P_dom"/>
</dbReference>
<feature type="domain" description="Cyclic nucleotide-binding" evidence="6">
    <location>
        <begin position="12"/>
        <end position="131"/>
    </location>
</feature>